<dbReference type="WBParaSite" id="PSU_v2.g15002.t1">
    <property type="protein sequence ID" value="PSU_v2.g15002.t1"/>
    <property type="gene ID" value="PSU_v2.g15002"/>
</dbReference>
<feature type="compositionally biased region" description="Polar residues" evidence="1">
    <location>
        <begin position="65"/>
        <end position="77"/>
    </location>
</feature>
<feature type="compositionally biased region" description="Polar residues" evidence="1">
    <location>
        <begin position="103"/>
        <end position="112"/>
    </location>
</feature>
<feature type="compositionally biased region" description="Acidic residues" evidence="1">
    <location>
        <begin position="45"/>
        <end position="63"/>
    </location>
</feature>
<evidence type="ECO:0000313" key="3">
    <source>
        <dbReference type="WBParaSite" id="PSU_v2.g15002.t1"/>
    </source>
</evidence>
<feature type="compositionally biased region" description="Low complexity" evidence="1">
    <location>
        <begin position="80"/>
        <end position="92"/>
    </location>
</feature>
<proteinExistence type="predicted"/>
<sequence>MGYSWTRKAATNTVLCYRVMAADGLLGKKYARPRENAENKSEGEITADDEEVEDEDFDDDDIESGGSNTRVLPNNRSRQADTVASTATTSTAIEHHVPLVDEGTQTPINPSV</sequence>
<evidence type="ECO:0000256" key="1">
    <source>
        <dbReference type="SAM" id="MobiDB-lite"/>
    </source>
</evidence>
<dbReference type="AlphaFoldDB" id="A0A914Y477"/>
<evidence type="ECO:0000313" key="2">
    <source>
        <dbReference type="Proteomes" id="UP000887577"/>
    </source>
</evidence>
<feature type="compositionally biased region" description="Basic and acidic residues" evidence="1">
    <location>
        <begin position="32"/>
        <end position="43"/>
    </location>
</feature>
<protein>
    <submittedName>
        <fullName evidence="3">Uncharacterized protein</fullName>
    </submittedName>
</protein>
<name>A0A914Y477_9BILA</name>
<dbReference type="Proteomes" id="UP000887577">
    <property type="component" value="Unplaced"/>
</dbReference>
<feature type="region of interest" description="Disordered" evidence="1">
    <location>
        <begin position="28"/>
        <end position="112"/>
    </location>
</feature>
<accession>A0A914Y477</accession>
<reference evidence="3" key="1">
    <citation type="submission" date="2022-11" db="UniProtKB">
        <authorList>
            <consortium name="WormBaseParasite"/>
        </authorList>
    </citation>
    <scope>IDENTIFICATION</scope>
</reference>
<keyword evidence="2" id="KW-1185">Reference proteome</keyword>
<organism evidence="2 3">
    <name type="scientific">Panagrolaimus superbus</name>
    <dbReference type="NCBI Taxonomy" id="310955"/>
    <lineage>
        <taxon>Eukaryota</taxon>
        <taxon>Metazoa</taxon>
        <taxon>Ecdysozoa</taxon>
        <taxon>Nematoda</taxon>
        <taxon>Chromadorea</taxon>
        <taxon>Rhabditida</taxon>
        <taxon>Tylenchina</taxon>
        <taxon>Panagrolaimomorpha</taxon>
        <taxon>Panagrolaimoidea</taxon>
        <taxon>Panagrolaimidae</taxon>
        <taxon>Panagrolaimus</taxon>
    </lineage>
</organism>